<proteinExistence type="inferred from homology"/>
<protein>
    <recommendedName>
        <fullName evidence="7">D,D-heptose 1,7-bisphosphate phosphatase</fullName>
    </recommendedName>
</protein>
<evidence type="ECO:0000256" key="4">
    <source>
        <dbReference type="ARBA" id="ARBA00022723"/>
    </source>
</evidence>
<dbReference type="InterPro" id="IPR023214">
    <property type="entry name" value="HAD_sf"/>
</dbReference>
<evidence type="ECO:0000256" key="1">
    <source>
        <dbReference type="ARBA" id="ARBA00004496"/>
    </source>
</evidence>
<dbReference type="GO" id="GO:0005975">
    <property type="term" value="P:carbohydrate metabolic process"/>
    <property type="evidence" value="ECO:0007669"/>
    <property type="project" value="InterPro"/>
</dbReference>
<keyword evidence="4" id="KW-0479">Metal-binding</keyword>
<evidence type="ECO:0000313" key="9">
    <source>
        <dbReference type="Proteomes" id="UP000545761"/>
    </source>
</evidence>
<reference evidence="8 9" key="1">
    <citation type="submission" date="2020-07" db="EMBL/GenBank/DDBJ databases">
        <title>Streptomyces isolated from Indian soil.</title>
        <authorList>
            <person name="Mandal S."/>
            <person name="Maiti P.K."/>
        </authorList>
    </citation>
    <scope>NUCLEOTIDE SEQUENCE [LARGE SCALE GENOMIC DNA]</scope>
    <source>
        <strain evidence="8 9">PSKA28</strain>
    </source>
</reference>
<dbReference type="GO" id="GO:0005737">
    <property type="term" value="C:cytoplasm"/>
    <property type="evidence" value="ECO:0007669"/>
    <property type="project" value="UniProtKB-SubCell"/>
</dbReference>
<evidence type="ECO:0000256" key="3">
    <source>
        <dbReference type="ARBA" id="ARBA00022490"/>
    </source>
</evidence>
<evidence type="ECO:0000313" key="8">
    <source>
        <dbReference type="EMBL" id="MBA2947375.1"/>
    </source>
</evidence>
<dbReference type="NCBIfam" id="TIGR01656">
    <property type="entry name" value="Histidinol-ppas"/>
    <property type="match status" value="1"/>
</dbReference>
<dbReference type="RefSeq" id="WP_181658349.1">
    <property type="nucleotide sequence ID" value="NZ_JACEHE010000009.1"/>
</dbReference>
<name>A0A7W0I9I0_9ACTN</name>
<dbReference type="NCBIfam" id="TIGR01662">
    <property type="entry name" value="HAD-SF-IIIA"/>
    <property type="match status" value="1"/>
</dbReference>
<dbReference type="EMBL" id="JACEHE010000009">
    <property type="protein sequence ID" value="MBA2947375.1"/>
    <property type="molecule type" value="Genomic_DNA"/>
</dbReference>
<dbReference type="PANTHER" id="PTHR42891:SF1">
    <property type="entry name" value="D-GLYCERO-BETA-D-MANNO-HEPTOSE-1,7-BISPHOSPHATE 7-PHOSPHATASE"/>
    <property type="match status" value="1"/>
</dbReference>
<dbReference type="InterPro" id="IPR006439">
    <property type="entry name" value="HAD-SF_hydro_IA"/>
</dbReference>
<dbReference type="InterPro" id="IPR006543">
    <property type="entry name" value="Histidinol-phos"/>
</dbReference>
<dbReference type="InterPro" id="IPR036412">
    <property type="entry name" value="HAD-like_sf"/>
</dbReference>
<evidence type="ECO:0000256" key="5">
    <source>
        <dbReference type="ARBA" id="ARBA00022801"/>
    </source>
</evidence>
<organism evidence="8 9">
    <name type="scientific">Streptomyces himalayensis subsp. himalayensis</name>
    <dbReference type="NCBI Taxonomy" id="2756131"/>
    <lineage>
        <taxon>Bacteria</taxon>
        <taxon>Bacillati</taxon>
        <taxon>Actinomycetota</taxon>
        <taxon>Actinomycetes</taxon>
        <taxon>Kitasatosporales</taxon>
        <taxon>Streptomycetaceae</taxon>
        <taxon>Streptomyces</taxon>
        <taxon>Streptomyces himalayensis</taxon>
    </lineage>
</organism>
<keyword evidence="3" id="KW-0963">Cytoplasm</keyword>
<comment type="subcellular location">
    <subcellularLocation>
        <location evidence="1">Cytoplasm</location>
    </subcellularLocation>
</comment>
<dbReference type="GO" id="GO:0046872">
    <property type="term" value="F:metal ion binding"/>
    <property type="evidence" value="ECO:0007669"/>
    <property type="project" value="UniProtKB-KW"/>
</dbReference>
<dbReference type="Proteomes" id="UP000545761">
    <property type="component" value="Unassembled WGS sequence"/>
</dbReference>
<sequence>MATSAPLASGATAQSRPWLFASGARHRQIARTRPRAGPQPAGVLFDRDGTLIEDVPYNGDPARVRLMPGARSALDAVRAQGLPVGVVSNQSGVARGLITRAQVVSVQRRVEELLGPVDVWAVCPHGPGDRCACRKPAPGLVLAACARLGIDPRHAVVIGDIGSDMEAARAAGARGMLVPNEVTLDHEITAALETAPDLLSAVQRLLSRPAPPGGAP</sequence>
<comment type="similarity">
    <text evidence="2">Belongs to the GmhB family.</text>
</comment>
<dbReference type="InterPro" id="IPR006549">
    <property type="entry name" value="HAD-SF_hydro_IIIA"/>
</dbReference>
<evidence type="ECO:0000256" key="7">
    <source>
        <dbReference type="ARBA" id="ARBA00031828"/>
    </source>
</evidence>
<evidence type="ECO:0000256" key="6">
    <source>
        <dbReference type="ARBA" id="ARBA00023277"/>
    </source>
</evidence>
<keyword evidence="6" id="KW-0119">Carbohydrate metabolism</keyword>
<dbReference type="InterPro" id="IPR004446">
    <property type="entry name" value="Heptose_bisP_phosphatase"/>
</dbReference>
<evidence type="ECO:0000256" key="2">
    <source>
        <dbReference type="ARBA" id="ARBA00005628"/>
    </source>
</evidence>
<dbReference type="Gene3D" id="3.40.50.1000">
    <property type="entry name" value="HAD superfamily/HAD-like"/>
    <property type="match status" value="1"/>
</dbReference>
<gene>
    <name evidence="8" type="ORF">H1D24_16590</name>
</gene>
<accession>A0A7W0I9I0</accession>
<comment type="caution">
    <text evidence="8">The sequence shown here is derived from an EMBL/GenBank/DDBJ whole genome shotgun (WGS) entry which is preliminary data.</text>
</comment>
<dbReference type="Pfam" id="PF13242">
    <property type="entry name" value="Hydrolase_like"/>
    <property type="match status" value="1"/>
</dbReference>
<dbReference type="GO" id="GO:0016791">
    <property type="term" value="F:phosphatase activity"/>
    <property type="evidence" value="ECO:0007669"/>
    <property type="project" value="InterPro"/>
</dbReference>
<keyword evidence="5 8" id="KW-0378">Hydrolase</keyword>
<dbReference type="PANTHER" id="PTHR42891">
    <property type="entry name" value="D-GLYCERO-BETA-D-MANNO-HEPTOSE-1,7-BISPHOSPHATE 7-PHOSPHATASE"/>
    <property type="match status" value="1"/>
</dbReference>
<dbReference type="NCBIfam" id="TIGR01549">
    <property type="entry name" value="HAD-SF-IA-v1"/>
    <property type="match status" value="1"/>
</dbReference>
<dbReference type="SUPFAM" id="SSF56784">
    <property type="entry name" value="HAD-like"/>
    <property type="match status" value="1"/>
</dbReference>
<dbReference type="AlphaFoldDB" id="A0A7W0I9I0"/>